<dbReference type="InterPro" id="IPR003193">
    <property type="entry name" value="ADP-ribosyl_cyclase"/>
</dbReference>
<dbReference type="PANTHER" id="PTHR10912:SF5">
    <property type="entry name" value="ADP-RIBOSYL CYCLASE_CYCLIC ADP-RIBOSE HYDROLASE 1"/>
    <property type="match status" value="1"/>
</dbReference>
<evidence type="ECO:0000256" key="22">
    <source>
        <dbReference type="ARBA" id="ARBA00049238"/>
    </source>
</evidence>
<dbReference type="EMBL" id="WNYA01007531">
    <property type="protein sequence ID" value="KAG8541456.1"/>
    <property type="molecule type" value="Genomic_DNA"/>
</dbReference>
<evidence type="ECO:0000256" key="4">
    <source>
        <dbReference type="ARBA" id="ARBA00011982"/>
    </source>
</evidence>
<evidence type="ECO:0000256" key="7">
    <source>
        <dbReference type="ARBA" id="ARBA00022679"/>
    </source>
</evidence>
<evidence type="ECO:0000256" key="17">
    <source>
        <dbReference type="ARBA" id="ARBA00029787"/>
    </source>
</evidence>
<name>A0AAV6YX17_ENGPU</name>
<dbReference type="GO" id="GO:0016849">
    <property type="term" value="F:phosphorus-oxygen lyase activity"/>
    <property type="evidence" value="ECO:0007669"/>
    <property type="project" value="TreeGrafter"/>
</dbReference>
<dbReference type="Pfam" id="PF02267">
    <property type="entry name" value="Rib_hydrolayse"/>
    <property type="match status" value="1"/>
</dbReference>
<keyword evidence="7" id="KW-0808">Transferase</keyword>
<evidence type="ECO:0000256" key="14">
    <source>
        <dbReference type="ARBA" id="ARBA00023136"/>
    </source>
</evidence>
<evidence type="ECO:0000256" key="18">
    <source>
        <dbReference type="ARBA" id="ARBA00030272"/>
    </source>
</evidence>
<evidence type="ECO:0000256" key="5">
    <source>
        <dbReference type="ARBA" id="ARBA00012600"/>
    </source>
</evidence>
<evidence type="ECO:0000256" key="20">
    <source>
        <dbReference type="ARBA" id="ARBA00031355"/>
    </source>
</evidence>
<evidence type="ECO:0000256" key="3">
    <source>
        <dbReference type="ARBA" id="ARBA00011738"/>
    </source>
</evidence>
<keyword evidence="11" id="KW-0735">Signal-anchor</keyword>
<reference evidence="23" key="1">
    <citation type="thesis" date="2020" institute="ProQuest LLC" country="789 East Eisenhower Parkway, Ann Arbor, MI, USA">
        <title>Comparative Genomics and Chromosome Evolution.</title>
        <authorList>
            <person name="Mudd A.B."/>
        </authorList>
    </citation>
    <scope>NUCLEOTIDE SEQUENCE</scope>
    <source>
        <strain evidence="23">237g6f4</strain>
        <tissue evidence="23">Blood</tissue>
    </source>
</reference>
<evidence type="ECO:0000256" key="9">
    <source>
        <dbReference type="ARBA" id="ARBA00022801"/>
    </source>
</evidence>
<dbReference type="EC" id="3.2.2.6" evidence="4"/>
<keyword evidence="13" id="KW-0520">NAD</keyword>
<comment type="caution">
    <text evidence="23">The sequence shown here is derived from an EMBL/GenBank/DDBJ whole genome shotgun (WGS) entry which is preliminary data.</text>
</comment>
<evidence type="ECO:0000256" key="13">
    <source>
        <dbReference type="ARBA" id="ARBA00023027"/>
    </source>
</evidence>
<dbReference type="Proteomes" id="UP000824782">
    <property type="component" value="Unassembled WGS sequence"/>
</dbReference>
<evidence type="ECO:0000256" key="12">
    <source>
        <dbReference type="ARBA" id="ARBA00022989"/>
    </source>
</evidence>
<evidence type="ECO:0000256" key="6">
    <source>
        <dbReference type="ARBA" id="ARBA00015644"/>
    </source>
</evidence>
<keyword evidence="10" id="KW-0521">NADP</keyword>
<keyword evidence="24" id="KW-1185">Reference proteome</keyword>
<evidence type="ECO:0000256" key="15">
    <source>
        <dbReference type="ARBA" id="ARBA00023157"/>
    </source>
</evidence>
<dbReference type="GO" id="GO:0061809">
    <property type="term" value="F:NAD+ nucleosidase activity, cyclic ADP-ribose generating"/>
    <property type="evidence" value="ECO:0007669"/>
    <property type="project" value="UniProtKB-EC"/>
</dbReference>
<comment type="catalytic activity">
    <reaction evidence="22">
        <text>NAD(+) + H2O = ADP-D-ribose + nicotinamide + H(+)</text>
        <dbReference type="Rhea" id="RHEA:16301"/>
        <dbReference type="ChEBI" id="CHEBI:15377"/>
        <dbReference type="ChEBI" id="CHEBI:15378"/>
        <dbReference type="ChEBI" id="CHEBI:17154"/>
        <dbReference type="ChEBI" id="CHEBI:57540"/>
        <dbReference type="ChEBI" id="CHEBI:57967"/>
        <dbReference type="EC" id="3.2.2.6"/>
    </reaction>
</comment>
<gene>
    <name evidence="23" type="ORF">GDO81_029013</name>
</gene>
<evidence type="ECO:0000313" key="24">
    <source>
        <dbReference type="Proteomes" id="UP000824782"/>
    </source>
</evidence>
<evidence type="ECO:0000256" key="21">
    <source>
        <dbReference type="ARBA" id="ARBA00031840"/>
    </source>
</evidence>
<evidence type="ECO:0000313" key="23">
    <source>
        <dbReference type="EMBL" id="KAG8541456.1"/>
    </source>
</evidence>
<dbReference type="GO" id="GO:0016740">
    <property type="term" value="F:transferase activity"/>
    <property type="evidence" value="ECO:0007669"/>
    <property type="project" value="UniProtKB-KW"/>
</dbReference>
<dbReference type="EC" id="2.4.99.20" evidence="5"/>
<organism evidence="23 24">
    <name type="scientific">Engystomops pustulosus</name>
    <name type="common">Tungara frog</name>
    <name type="synonym">Physalaemus pustulosus</name>
    <dbReference type="NCBI Taxonomy" id="76066"/>
    <lineage>
        <taxon>Eukaryota</taxon>
        <taxon>Metazoa</taxon>
        <taxon>Chordata</taxon>
        <taxon>Craniata</taxon>
        <taxon>Vertebrata</taxon>
        <taxon>Euteleostomi</taxon>
        <taxon>Amphibia</taxon>
        <taxon>Batrachia</taxon>
        <taxon>Anura</taxon>
        <taxon>Neobatrachia</taxon>
        <taxon>Hyloidea</taxon>
        <taxon>Leptodactylidae</taxon>
        <taxon>Leiuperinae</taxon>
        <taxon>Engystomops</taxon>
    </lineage>
</organism>
<keyword evidence="14" id="KW-0472">Membrane</keyword>
<evidence type="ECO:0000256" key="10">
    <source>
        <dbReference type="ARBA" id="ARBA00022857"/>
    </source>
</evidence>
<keyword evidence="16" id="KW-0325">Glycoprotein</keyword>
<dbReference type="Gene3D" id="1.20.82.10">
    <property type="entry name" value="ADP Ribosyl Cyclase, Chain A, domain 1"/>
    <property type="match status" value="2"/>
</dbReference>
<keyword evidence="8" id="KW-0812">Transmembrane</keyword>
<evidence type="ECO:0000256" key="16">
    <source>
        <dbReference type="ARBA" id="ARBA00023180"/>
    </source>
</evidence>
<evidence type="ECO:0000256" key="8">
    <source>
        <dbReference type="ARBA" id="ARBA00022692"/>
    </source>
</evidence>
<protein>
    <recommendedName>
        <fullName evidence="6">ADP-ribosyl cyclase/cyclic ADP-ribose hydrolase 1</fullName>
        <ecNumber evidence="5">2.4.99.20</ecNumber>
        <ecNumber evidence="4">3.2.2.6</ecNumber>
    </recommendedName>
    <alternativeName>
        <fullName evidence="21">2'-phospho-ADP-ribosyl cyclase</fullName>
    </alternativeName>
    <alternativeName>
        <fullName evidence="19">2'-phospho-ADP-ribosyl cyclase/2'-phospho-cyclic-ADP-ribose transferase</fullName>
    </alternativeName>
    <alternativeName>
        <fullName evidence="17">2'-phospho-cyclic-ADP-ribose transferase</fullName>
    </alternativeName>
    <alternativeName>
        <fullName evidence="20">ADP-ribosyl cyclase 1</fullName>
    </alternativeName>
    <alternativeName>
        <fullName evidence="18">Cyclic ADP-ribose hydrolase 1</fullName>
    </alternativeName>
</protein>
<comment type="similarity">
    <text evidence="2">Belongs to the ADP-ribosyl cyclase family.</text>
</comment>
<evidence type="ECO:0000256" key="11">
    <source>
        <dbReference type="ARBA" id="ARBA00022968"/>
    </source>
</evidence>
<evidence type="ECO:0000256" key="19">
    <source>
        <dbReference type="ARBA" id="ARBA00030418"/>
    </source>
</evidence>
<dbReference type="SUPFAM" id="SSF52309">
    <property type="entry name" value="N-(deoxy)ribosyltransferase-like"/>
    <property type="match status" value="1"/>
</dbReference>
<comment type="subunit">
    <text evidence="3">Homodimer.</text>
</comment>
<evidence type="ECO:0000256" key="2">
    <source>
        <dbReference type="ARBA" id="ARBA00005406"/>
    </source>
</evidence>
<evidence type="ECO:0000256" key="1">
    <source>
        <dbReference type="ARBA" id="ARBA00004606"/>
    </source>
</evidence>
<keyword evidence="12" id="KW-1133">Transmembrane helix</keyword>
<dbReference type="PANTHER" id="PTHR10912">
    <property type="entry name" value="ADP-RIBOSYL CYCLASE"/>
    <property type="match status" value="1"/>
</dbReference>
<sequence>MTVRNCSGIWQELIDAVQRKDPCKVTQEDYKRLAQVAAQTVPCDKTLLWSRTNNLVHRYTKATENVVTLEDTFLGFLFNGLTWCGKTSRPGLNYKSCPAWDECENNSVSSFWKMASAAFAQASCGIVNVMLNGSADGDISRKQSILRTVEIPNLDPSRVSEVKVWVIDDIEGEDK</sequence>
<keyword evidence="9" id="KW-0378">Hydrolase</keyword>
<proteinExistence type="inferred from homology"/>
<dbReference type="GO" id="GO:0030890">
    <property type="term" value="P:positive regulation of B cell proliferation"/>
    <property type="evidence" value="ECO:0007669"/>
    <property type="project" value="TreeGrafter"/>
</dbReference>
<comment type="subcellular location">
    <subcellularLocation>
        <location evidence="1">Membrane</location>
        <topology evidence="1">Single-pass type II membrane protein</topology>
    </subcellularLocation>
</comment>
<dbReference type="AlphaFoldDB" id="A0AAV6YX17"/>
<dbReference type="GO" id="GO:0005886">
    <property type="term" value="C:plasma membrane"/>
    <property type="evidence" value="ECO:0007669"/>
    <property type="project" value="TreeGrafter"/>
</dbReference>
<keyword evidence="15" id="KW-1015">Disulfide bond</keyword>
<accession>A0AAV6YX17</accession>